<dbReference type="WBParaSite" id="TCONS_00009930.p1">
    <property type="protein sequence ID" value="TCONS_00009930.p1"/>
    <property type="gene ID" value="XLOC_007643"/>
</dbReference>
<dbReference type="WBParaSite" id="SSTP_0001001700.1">
    <property type="protein sequence ID" value="SSTP_0001001700.1"/>
    <property type="gene ID" value="SSTP_0001001700"/>
</dbReference>
<feature type="domain" description="AH" evidence="3">
    <location>
        <begin position="122"/>
        <end position="307"/>
    </location>
</feature>
<dbReference type="GO" id="GO:0034315">
    <property type="term" value="P:regulation of Arp2/3 complex-mediated actin nucleation"/>
    <property type="evidence" value="ECO:0007669"/>
    <property type="project" value="TreeGrafter"/>
</dbReference>
<dbReference type="InterPro" id="IPR030798">
    <property type="entry name" value="Arfaptin_fam"/>
</dbReference>
<evidence type="ECO:0000313" key="6">
    <source>
        <dbReference type="WBParaSite" id="TCONS_00009930.p1"/>
    </source>
</evidence>
<keyword evidence="4" id="KW-1185">Reference proteome</keyword>
<dbReference type="GO" id="GO:0006886">
    <property type="term" value="P:intracellular protein transport"/>
    <property type="evidence" value="ECO:0007669"/>
    <property type="project" value="TreeGrafter"/>
</dbReference>
<evidence type="ECO:0000256" key="2">
    <source>
        <dbReference type="SAM" id="MobiDB-lite"/>
    </source>
</evidence>
<feature type="coiled-coil region" evidence="1">
    <location>
        <begin position="243"/>
        <end position="288"/>
    </location>
</feature>
<dbReference type="GO" id="GO:0032588">
    <property type="term" value="C:trans-Golgi network membrane"/>
    <property type="evidence" value="ECO:0007669"/>
    <property type="project" value="TreeGrafter"/>
</dbReference>
<dbReference type="SUPFAM" id="SSF103657">
    <property type="entry name" value="BAR/IMD domain-like"/>
    <property type="match status" value="1"/>
</dbReference>
<dbReference type="Pfam" id="PF06456">
    <property type="entry name" value="Arfaptin"/>
    <property type="match status" value="1"/>
</dbReference>
<dbReference type="PANTHER" id="PTHR12141:SF5">
    <property type="entry name" value="ARFAPTIN"/>
    <property type="match status" value="1"/>
</dbReference>
<dbReference type="SMART" id="SM01015">
    <property type="entry name" value="Arfaptin"/>
    <property type="match status" value="1"/>
</dbReference>
<name>A0A0K0EKM4_STRER</name>
<dbReference type="PANTHER" id="PTHR12141">
    <property type="entry name" value="ARFAPTIN-RELATED"/>
    <property type="match status" value="1"/>
</dbReference>
<dbReference type="InterPro" id="IPR010504">
    <property type="entry name" value="AH_dom"/>
</dbReference>
<dbReference type="PROSITE" id="PS50870">
    <property type="entry name" value="AH"/>
    <property type="match status" value="1"/>
</dbReference>
<accession>A0A0K0EKM4</accession>
<evidence type="ECO:0000259" key="3">
    <source>
        <dbReference type="PROSITE" id="PS50870"/>
    </source>
</evidence>
<dbReference type="GO" id="GO:0005543">
    <property type="term" value="F:phospholipid binding"/>
    <property type="evidence" value="ECO:0007669"/>
    <property type="project" value="TreeGrafter"/>
</dbReference>
<feature type="compositionally biased region" description="Low complexity" evidence="2">
    <location>
        <begin position="51"/>
        <end position="66"/>
    </location>
</feature>
<sequence>MIRTQFKTIYPIVVNKHQLGMLQADIEAIEAKDIFAPDKAVVPASDGIDKSNSNNFPSNPKVNNSPQSPTSGNLTRIGSINIQRADLDKVQEKLKNIKKWTVNTFKNTKQNVLEHLGKAEKTIDVETEGQIEGLRELHKRYTTLLSTAMTFQNHFALLNKANKDLAEGFYQIGLKETELTNECNDNHEIFKTVSQNGELFEREINKFIDAMETLCDKTMQDTFITIQMYASTRLEYDVAKCELNELKDSSKCTNATLEEAEGKVKDCKEKYEGMINDVRTKIVLLKENRLKVMRNHMNTFQQAFRAYSKSNMITVNCHTNTTNSQSFLEH</sequence>
<dbReference type="STRING" id="6248.A0A0K0EKM4"/>
<feature type="region of interest" description="Disordered" evidence="2">
    <location>
        <begin position="46"/>
        <end position="75"/>
    </location>
</feature>
<dbReference type="AlphaFoldDB" id="A0A0K0EKM4"/>
<dbReference type="Gene3D" id="1.20.1270.60">
    <property type="entry name" value="Arfaptin homology (AH) domain/BAR domain"/>
    <property type="match status" value="1"/>
</dbReference>
<proteinExistence type="predicted"/>
<evidence type="ECO:0000313" key="4">
    <source>
        <dbReference type="Proteomes" id="UP000035681"/>
    </source>
</evidence>
<protein>
    <submittedName>
        <fullName evidence="5 6">AH domain-containing protein</fullName>
    </submittedName>
</protein>
<dbReference type="InterPro" id="IPR027267">
    <property type="entry name" value="AH/BAR_dom_sf"/>
</dbReference>
<keyword evidence="1" id="KW-0175">Coiled coil</keyword>
<organism evidence="5">
    <name type="scientific">Strongyloides stercoralis</name>
    <name type="common">Threadworm</name>
    <dbReference type="NCBI Taxonomy" id="6248"/>
    <lineage>
        <taxon>Eukaryota</taxon>
        <taxon>Metazoa</taxon>
        <taxon>Ecdysozoa</taxon>
        <taxon>Nematoda</taxon>
        <taxon>Chromadorea</taxon>
        <taxon>Rhabditida</taxon>
        <taxon>Tylenchina</taxon>
        <taxon>Panagrolaimomorpha</taxon>
        <taxon>Strongyloidoidea</taxon>
        <taxon>Strongyloididae</taxon>
        <taxon>Strongyloides</taxon>
    </lineage>
</organism>
<evidence type="ECO:0000256" key="1">
    <source>
        <dbReference type="SAM" id="Coils"/>
    </source>
</evidence>
<reference evidence="5" key="1">
    <citation type="submission" date="2015-08" db="UniProtKB">
        <authorList>
            <consortium name="WormBaseParasite"/>
        </authorList>
    </citation>
    <scope>IDENTIFICATION</scope>
</reference>
<dbReference type="GO" id="GO:0019904">
    <property type="term" value="F:protein domain specific binding"/>
    <property type="evidence" value="ECO:0007669"/>
    <property type="project" value="InterPro"/>
</dbReference>
<dbReference type="Proteomes" id="UP000035681">
    <property type="component" value="Unplaced"/>
</dbReference>
<evidence type="ECO:0000313" key="5">
    <source>
        <dbReference type="WBParaSite" id="SSTP_0001001700.1"/>
    </source>
</evidence>